<comment type="similarity">
    <text evidence="19">Belongs to the MurB family.</text>
</comment>
<evidence type="ECO:0000256" key="5">
    <source>
        <dbReference type="ARBA" id="ARBA00012518"/>
    </source>
</evidence>
<comment type="caution">
    <text evidence="22">The sequence shown here is derived from an EMBL/GenBank/DDBJ whole genome shotgun (WGS) entry which is preliminary data.</text>
</comment>
<keyword evidence="23" id="KW-1185">Reference proteome</keyword>
<keyword evidence="10 19" id="KW-0274">FAD</keyword>
<dbReference type="NCBIfam" id="NF010480">
    <property type="entry name" value="PRK13905.1"/>
    <property type="match status" value="1"/>
</dbReference>
<dbReference type="InterPro" id="IPR036318">
    <property type="entry name" value="FAD-bd_PCMH-like_sf"/>
</dbReference>
<evidence type="ECO:0000256" key="4">
    <source>
        <dbReference type="ARBA" id="ARBA00004752"/>
    </source>
</evidence>
<dbReference type="SUPFAM" id="SSF56176">
    <property type="entry name" value="FAD-binding/transporter-associated domain-like"/>
    <property type="match status" value="1"/>
</dbReference>
<keyword evidence="8 19" id="KW-0132">Cell division</keyword>
<keyword evidence="16 19" id="KW-0961">Cell wall biogenesis/degradation</keyword>
<feature type="domain" description="FAD-binding PCMH-type" evidence="21">
    <location>
        <begin position="33"/>
        <end position="199"/>
    </location>
</feature>
<feature type="region of interest" description="Disordered" evidence="20">
    <location>
        <begin position="213"/>
        <end position="235"/>
    </location>
</feature>
<dbReference type="NCBIfam" id="TIGR00179">
    <property type="entry name" value="murB"/>
    <property type="match status" value="1"/>
</dbReference>
<evidence type="ECO:0000256" key="13">
    <source>
        <dbReference type="ARBA" id="ARBA00022984"/>
    </source>
</evidence>
<dbReference type="InterPro" id="IPR016169">
    <property type="entry name" value="FAD-bd_PCMH_sub2"/>
</dbReference>
<dbReference type="PANTHER" id="PTHR21071:SF4">
    <property type="entry name" value="UDP-N-ACETYLENOLPYRUVOYLGLUCOSAMINE REDUCTASE"/>
    <property type="match status" value="1"/>
</dbReference>
<keyword evidence="14 19" id="KW-0560">Oxidoreductase</keyword>
<dbReference type="InterPro" id="IPR036635">
    <property type="entry name" value="MurB_C_sf"/>
</dbReference>
<sequence length="317" mass="33709">MNGAALIARLGDLSAIRGRIEPERALKDLVWFRAGGPAEVLYQPADEDDLRAFLPKVPADVPVTVIGLGSNLIVRDGGVPGVVIRLSVRGFGGVERLGATRLKVGAGVPDKHLAATALDAGLSGFAFYHGIPGGIGGALRMNAGAHGAETRERVVEVRAVTRAGEAVTLSNEGMGYSYRHSDAPAELIFTAAVYEGVPAERDAIRAEMDAVQEHREKSQPIRSRTGGSTFKNPPGHSAWKLVDAAGCRGLRIGDAEVSQMHCNFLINTDAASAHDIELLGETVRARVLETSGVRLEWEIKRLGVFEPGRAVEPFLGR</sequence>
<dbReference type="Gene3D" id="3.90.78.10">
    <property type="entry name" value="UDP-N-acetylenolpyruvoylglucosamine reductase, C-terminal domain"/>
    <property type="match status" value="1"/>
</dbReference>
<dbReference type="GO" id="GO:0008360">
    <property type="term" value="P:regulation of cell shape"/>
    <property type="evidence" value="ECO:0007669"/>
    <property type="project" value="UniProtKB-KW"/>
</dbReference>
<evidence type="ECO:0000256" key="16">
    <source>
        <dbReference type="ARBA" id="ARBA00023316"/>
    </source>
</evidence>
<dbReference type="InterPro" id="IPR016166">
    <property type="entry name" value="FAD-bd_PCMH"/>
</dbReference>
<accession>A0A4R6RI57</accession>
<keyword evidence="7 19" id="KW-0963">Cytoplasm</keyword>
<dbReference type="PROSITE" id="PS51387">
    <property type="entry name" value="FAD_PCMH"/>
    <property type="match status" value="1"/>
</dbReference>
<keyword evidence="13 19" id="KW-0573">Peptidoglycan synthesis</keyword>
<evidence type="ECO:0000256" key="14">
    <source>
        <dbReference type="ARBA" id="ARBA00023002"/>
    </source>
</evidence>
<protein>
    <recommendedName>
        <fullName evidence="6 19">UDP-N-acetylenolpyruvoylglucosamine reductase</fullName>
        <ecNumber evidence="5 19">1.3.1.98</ecNumber>
    </recommendedName>
    <alternativeName>
        <fullName evidence="17 19">UDP-N-acetylmuramate dehydrogenase</fullName>
    </alternativeName>
</protein>
<evidence type="ECO:0000256" key="19">
    <source>
        <dbReference type="HAMAP-Rule" id="MF_00037"/>
    </source>
</evidence>
<evidence type="ECO:0000256" key="8">
    <source>
        <dbReference type="ARBA" id="ARBA00022618"/>
    </source>
</evidence>
<feature type="active site" description="Proton donor" evidence="19">
    <location>
        <position position="228"/>
    </location>
</feature>
<evidence type="ECO:0000256" key="17">
    <source>
        <dbReference type="ARBA" id="ARBA00031026"/>
    </source>
</evidence>
<dbReference type="GO" id="GO:0008762">
    <property type="term" value="F:UDP-N-acetylmuramate dehydrogenase activity"/>
    <property type="evidence" value="ECO:0007669"/>
    <property type="project" value="UniProtKB-UniRule"/>
</dbReference>
<comment type="catalytic activity">
    <reaction evidence="18 19">
        <text>UDP-N-acetyl-alpha-D-muramate + NADP(+) = UDP-N-acetyl-3-O-(1-carboxyvinyl)-alpha-D-glucosamine + NADPH + H(+)</text>
        <dbReference type="Rhea" id="RHEA:12248"/>
        <dbReference type="ChEBI" id="CHEBI:15378"/>
        <dbReference type="ChEBI" id="CHEBI:57783"/>
        <dbReference type="ChEBI" id="CHEBI:58349"/>
        <dbReference type="ChEBI" id="CHEBI:68483"/>
        <dbReference type="ChEBI" id="CHEBI:70757"/>
        <dbReference type="EC" id="1.3.1.98"/>
    </reaction>
</comment>
<evidence type="ECO:0000256" key="2">
    <source>
        <dbReference type="ARBA" id="ARBA00003921"/>
    </source>
</evidence>
<dbReference type="GO" id="GO:0071949">
    <property type="term" value="F:FAD binding"/>
    <property type="evidence" value="ECO:0007669"/>
    <property type="project" value="InterPro"/>
</dbReference>
<evidence type="ECO:0000313" key="22">
    <source>
        <dbReference type="EMBL" id="TDP85537.1"/>
    </source>
</evidence>
<comment type="function">
    <text evidence="2 19">Cell wall formation.</text>
</comment>
<comment type="cofactor">
    <cofactor evidence="1 19">
        <name>FAD</name>
        <dbReference type="ChEBI" id="CHEBI:57692"/>
    </cofactor>
</comment>
<evidence type="ECO:0000259" key="21">
    <source>
        <dbReference type="PROSITE" id="PS51387"/>
    </source>
</evidence>
<dbReference type="OrthoDB" id="9804753at2"/>
<dbReference type="InterPro" id="IPR003170">
    <property type="entry name" value="MurB"/>
</dbReference>
<dbReference type="GO" id="GO:0009252">
    <property type="term" value="P:peptidoglycan biosynthetic process"/>
    <property type="evidence" value="ECO:0007669"/>
    <property type="project" value="UniProtKB-UniRule"/>
</dbReference>
<dbReference type="Pfam" id="PF01565">
    <property type="entry name" value="FAD_binding_4"/>
    <property type="match status" value="1"/>
</dbReference>
<evidence type="ECO:0000256" key="3">
    <source>
        <dbReference type="ARBA" id="ARBA00004496"/>
    </source>
</evidence>
<feature type="active site" evidence="19">
    <location>
        <position position="179"/>
    </location>
</feature>
<dbReference type="InterPro" id="IPR011601">
    <property type="entry name" value="MurB_C"/>
</dbReference>
<reference evidence="22 23" key="1">
    <citation type="submission" date="2019-03" db="EMBL/GenBank/DDBJ databases">
        <title>Genomic Encyclopedia of Type Strains, Phase IV (KMG-IV): sequencing the most valuable type-strain genomes for metagenomic binning, comparative biology and taxonomic classification.</title>
        <authorList>
            <person name="Goeker M."/>
        </authorList>
    </citation>
    <scope>NUCLEOTIDE SEQUENCE [LARGE SCALE GENOMIC DNA]</scope>
    <source>
        <strain evidence="22 23">DSM 102969</strain>
    </source>
</reference>
<evidence type="ECO:0000256" key="18">
    <source>
        <dbReference type="ARBA" id="ARBA00048914"/>
    </source>
</evidence>
<keyword evidence="11 19" id="KW-0521">NADP</keyword>
<dbReference type="AlphaFoldDB" id="A0A4R6RI57"/>
<dbReference type="InterPro" id="IPR006094">
    <property type="entry name" value="Oxid_FAD_bind_N"/>
</dbReference>
<evidence type="ECO:0000313" key="23">
    <source>
        <dbReference type="Proteomes" id="UP000294547"/>
    </source>
</evidence>
<name>A0A4R6RI57_9HYPH</name>
<dbReference type="EC" id="1.3.1.98" evidence="5 19"/>
<evidence type="ECO:0000256" key="7">
    <source>
        <dbReference type="ARBA" id="ARBA00022490"/>
    </source>
</evidence>
<organism evidence="22 23">
    <name type="scientific">Oharaeibacter diazotrophicus</name>
    <dbReference type="NCBI Taxonomy" id="1920512"/>
    <lineage>
        <taxon>Bacteria</taxon>
        <taxon>Pseudomonadati</taxon>
        <taxon>Pseudomonadota</taxon>
        <taxon>Alphaproteobacteria</taxon>
        <taxon>Hyphomicrobiales</taxon>
        <taxon>Pleomorphomonadaceae</taxon>
        <taxon>Oharaeibacter</taxon>
    </lineage>
</organism>
<keyword evidence="12 19" id="KW-0133">Cell shape</keyword>
<dbReference type="GO" id="GO:0005829">
    <property type="term" value="C:cytosol"/>
    <property type="evidence" value="ECO:0007669"/>
    <property type="project" value="TreeGrafter"/>
</dbReference>
<keyword evidence="9 19" id="KW-0285">Flavoprotein</keyword>
<dbReference type="PANTHER" id="PTHR21071">
    <property type="entry name" value="UDP-N-ACETYLENOLPYRUVOYLGLUCOSAMINE REDUCTASE"/>
    <property type="match status" value="1"/>
</dbReference>
<evidence type="ECO:0000256" key="12">
    <source>
        <dbReference type="ARBA" id="ARBA00022960"/>
    </source>
</evidence>
<dbReference type="EMBL" id="SNXY01000007">
    <property type="protein sequence ID" value="TDP85537.1"/>
    <property type="molecule type" value="Genomic_DNA"/>
</dbReference>
<comment type="pathway">
    <text evidence="4 19">Cell wall biogenesis; peptidoglycan biosynthesis.</text>
</comment>
<feature type="compositionally biased region" description="Polar residues" evidence="20">
    <location>
        <begin position="220"/>
        <end position="231"/>
    </location>
</feature>
<dbReference type="GO" id="GO:0071555">
    <property type="term" value="P:cell wall organization"/>
    <property type="evidence" value="ECO:0007669"/>
    <property type="project" value="UniProtKB-KW"/>
</dbReference>
<dbReference type="Pfam" id="PF02873">
    <property type="entry name" value="MurB_C"/>
    <property type="match status" value="1"/>
</dbReference>
<dbReference type="UniPathway" id="UPA00219"/>
<comment type="subcellular location">
    <subcellularLocation>
        <location evidence="3 19">Cytoplasm</location>
    </subcellularLocation>
</comment>
<dbReference type="Gene3D" id="3.30.465.10">
    <property type="match status" value="1"/>
</dbReference>
<keyword evidence="15 19" id="KW-0131">Cell cycle</keyword>
<evidence type="ECO:0000256" key="20">
    <source>
        <dbReference type="SAM" id="MobiDB-lite"/>
    </source>
</evidence>
<dbReference type="SUPFAM" id="SSF56194">
    <property type="entry name" value="Uridine diphospho-N-Acetylenolpyruvylglucosamine reductase, MurB, C-terminal domain"/>
    <property type="match status" value="1"/>
</dbReference>
<dbReference type="HAMAP" id="MF_00037">
    <property type="entry name" value="MurB"/>
    <property type="match status" value="1"/>
</dbReference>
<evidence type="ECO:0000256" key="9">
    <source>
        <dbReference type="ARBA" id="ARBA00022630"/>
    </source>
</evidence>
<dbReference type="Gene3D" id="3.30.43.10">
    <property type="entry name" value="Uridine Diphospho-n-acetylenolpyruvylglucosamine Reductase, domain 2"/>
    <property type="match status" value="1"/>
</dbReference>
<evidence type="ECO:0000256" key="15">
    <source>
        <dbReference type="ARBA" id="ARBA00023306"/>
    </source>
</evidence>
<feature type="active site" evidence="19">
    <location>
        <position position="298"/>
    </location>
</feature>
<evidence type="ECO:0000256" key="11">
    <source>
        <dbReference type="ARBA" id="ARBA00022857"/>
    </source>
</evidence>
<evidence type="ECO:0000256" key="10">
    <source>
        <dbReference type="ARBA" id="ARBA00022827"/>
    </source>
</evidence>
<proteinExistence type="inferred from homology"/>
<evidence type="ECO:0000256" key="1">
    <source>
        <dbReference type="ARBA" id="ARBA00001974"/>
    </source>
</evidence>
<dbReference type="RefSeq" id="WP_126541376.1">
    <property type="nucleotide sequence ID" value="NZ_BSPM01000004.1"/>
</dbReference>
<evidence type="ECO:0000256" key="6">
    <source>
        <dbReference type="ARBA" id="ARBA00015188"/>
    </source>
</evidence>
<dbReference type="GO" id="GO:0051301">
    <property type="term" value="P:cell division"/>
    <property type="evidence" value="ECO:0007669"/>
    <property type="project" value="UniProtKB-KW"/>
</dbReference>
<dbReference type="InterPro" id="IPR016167">
    <property type="entry name" value="FAD-bd_PCMH_sub1"/>
</dbReference>
<dbReference type="Proteomes" id="UP000294547">
    <property type="component" value="Unassembled WGS sequence"/>
</dbReference>
<gene>
    <name evidence="19" type="primary">murB</name>
    <name evidence="22" type="ORF">EDD54_2391</name>
</gene>